<dbReference type="GeneID" id="74947004"/>
<organism evidence="1 2">
    <name type="scientific">Nitrososphaera viennensis EN76</name>
    <dbReference type="NCBI Taxonomy" id="926571"/>
    <lineage>
        <taxon>Archaea</taxon>
        <taxon>Nitrososphaerota</taxon>
        <taxon>Nitrososphaeria</taxon>
        <taxon>Nitrososphaerales</taxon>
        <taxon>Nitrososphaeraceae</taxon>
        <taxon>Nitrososphaera</taxon>
    </lineage>
</organism>
<sequence>MLAFELYLKNKDFKGEYVRTPKPVKKVIMRGTRPALDKKALDQYSDTLEDYKSFQELFSMPANTAAGLGLKFRANSPNSPPPYVELYGQFLNNKSGPTISLTIGKGTASFVGELDLNTKKERIAAKNSVQLKIDKERYFVSGKNLYDEYVRSKVLTKDGKFKSVLFTSICKVFFKHVRSHWKVDEIQNKKISFSLIVLPKDVEVEYRSADEEDVGTSFIDSFGNKAKGYAKETTITAKFLSYDDPAFSINCTDGESFYRNLAIGAGSHRSVNINAADAFRISGLQWMFTDIAKPGHRFKNTKNGIYYQLWRNYKDLDKTNRLEDMSSLKILCYLTSQAKMEVMLDENLTMEDMREMFSGIEEGEIPPHALEILIEKKGNTVIWTHYLAAVRSLLAKRSVDRNYLLSRFVLQLREYLPDWLKGMAQNGESYQFFRKCDFCIKVLCKNANPNGGKGDEMNSDEQYAHSVGIIAAEYIKFKEDVKESSNSLRDILAYSRYDREKLRFVMQRIGLGLSLSKAPGEKVKRLESFISSNQPSVEISDNSAYNDYSYFFYKGYFSKGAAGKKEERA</sequence>
<dbReference type="OrthoDB" id="375703at2157"/>
<keyword evidence="2" id="KW-1185">Reference proteome</keyword>
<dbReference type="Proteomes" id="UP000027093">
    <property type="component" value="Chromosome"/>
</dbReference>
<reference evidence="1 2" key="1">
    <citation type="journal article" date="2014" name="Int. J. Syst. Evol. Microbiol.">
        <title>Nitrososphaera viennensis gen. nov., sp. nov., an aerobic and mesophilic, ammonia-oxidizing archaeon from soil and a member of the archaeal phylum Thaumarchaeota.</title>
        <authorList>
            <person name="Stieglmeier M."/>
            <person name="Klingl A."/>
            <person name="Alves R.J."/>
            <person name="Rittmann S.K."/>
            <person name="Melcher M."/>
            <person name="Leisch N."/>
            <person name="Schleper C."/>
        </authorList>
    </citation>
    <scope>NUCLEOTIDE SEQUENCE [LARGE SCALE GENOMIC DNA]</scope>
    <source>
        <strain evidence="1">EN76</strain>
    </source>
</reference>
<name>A0A060HKK0_9ARCH</name>
<dbReference type="RefSeq" id="WP_075054874.1">
    <property type="nucleotide sequence ID" value="NZ_CP007536.1"/>
</dbReference>
<dbReference type="AlphaFoldDB" id="A0A060HKK0"/>
<gene>
    <name evidence="1" type="ORF">NVIE_017360</name>
</gene>
<proteinExistence type="predicted"/>
<evidence type="ECO:0000313" key="2">
    <source>
        <dbReference type="Proteomes" id="UP000027093"/>
    </source>
</evidence>
<accession>A0A060HKK0</accession>
<protein>
    <submittedName>
        <fullName evidence="1">Putative CPISPR-associated protein</fullName>
    </submittedName>
</protein>
<dbReference type="STRING" id="926571.NVIE_017360"/>
<dbReference type="EMBL" id="CP007536">
    <property type="protein sequence ID" value="AIC15998.1"/>
    <property type="molecule type" value="Genomic_DNA"/>
</dbReference>
<dbReference type="HOGENOM" id="CLU_477035_0_0_2"/>
<evidence type="ECO:0000313" key="1">
    <source>
        <dbReference type="EMBL" id="AIC15998.1"/>
    </source>
</evidence>
<dbReference type="KEGG" id="nvn:NVIE_017360"/>